<dbReference type="AlphaFoldDB" id="A0A1B6L0T9"/>
<gene>
    <name evidence="1" type="ORF">g.54931</name>
</gene>
<proteinExistence type="predicted"/>
<sequence>MPKYNISVPFEFKGLHPMDETDEFGNFQRSKRIRKTVRKNLFSDGPKRPSLFMKTKQVLSSGIFKMNEVFNRVLLTVESATQSLRFNHYKRYDTQLDDYNLVPSAFQTPSRIARNILGRTPIKLYSPFDIVSCQIQLKGELKPTFMKRNSTSAALKMFIPKSTTYLFVHFNLYYCVLRLF</sequence>
<name>A0A1B6L0T9_9HEMI</name>
<dbReference type="EMBL" id="GEBQ01022736">
    <property type="protein sequence ID" value="JAT17241.1"/>
    <property type="molecule type" value="Transcribed_RNA"/>
</dbReference>
<evidence type="ECO:0000313" key="1">
    <source>
        <dbReference type="EMBL" id="JAT17241.1"/>
    </source>
</evidence>
<accession>A0A1B6L0T9</accession>
<organism evidence="1">
    <name type="scientific">Graphocephala atropunctata</name>
    <dbReference type="NCBI Taxonomy" id="36148"/>
    <lineage>
        <taxon>Eukaryota</taxon>
        <taxon>Metazoa</taxon>
        <taxon>Ecdysozoa</taxon>
        <taxon>Arthropoda</taxon>
        <taxon>Hexapoda</taxon>
        <taxon>Insecta</taxon>
        <taxon>Pterygota</taxon>
        <taxon>Neoptera</taxon>
        <taxon>Paraneoptera</taxon>
        <taxon>Hemiptera</taxon>
        <taxon>Auchenorrhyncha</taxon>
        <taxon>Membracoidea</taxon>
        <taxon>Cicadellidae</taxon>
        <taxon>Cicadellinae</taxon>
        <taxon>Cicadellini</taxon>
        <taxon>Graphocephala</taxon>
    </lineage>
</organism>
<protein>
    <submittedName>
        <fullName evidence="1">Uncharacterized protein</fullName>
    </submittedName>
</protein>
<feature type="non-terminal residue" evidence="1">
    <location>
        <position position="180"/>
    </location>
</feature>
<reference evidence="1" key="1">
    <citation type="submission" date="2015-11" db="EMBL/GenBank/DDBJ databases">
        <title>De novo transcriptome assembly of four potential Pierce s Disease insect vectors from Arizona vineyards.</title>
        <authorList>
            <person name="Tassone E.E."/>
        </authorList>
    </citation>
    <scope>NUCLEOTIDE SEQUENCE</scope>
</reference>